<sequence length="150" mass="16353">MSIDDALRAKVRQLVSDYVGGQPVPADLTAAPAAIRSGTAVLYLRLINNDPPLVRVFSPLLQKIDCSPELLTELNELNGRLNFIRLFWRDRSVIASTELLAATLDPIELTNACDWLADAADYYDVRLHAQFGGELAFAPPPTSAHPADAP</sequence>
<comment type="caution">
    <text evidence="2">The sequence shown here is derived from an EMBL/GenBank/DDBJ whole genome shotgun (WGS) entry which is preliminary data.</text>
</comment>
<evidence type="ECO:0000313" key="2">
    <source>
        <dbReference type="EMBL" id="GGM88741.1"/>
    </source>
</evidence>
<feature type="domain" description="TY-Chap central" evidence="1">
    <location>
        <begin position="5"/>
        <end position="138"/>
    </location>
</feature>
<dbReference type="Pfam" id="PF22551">
    <property type="entry name" value="TY-Chap1"/>
    <property type="match status" value="1"/>
</dbReference>
<dbReference type="AlphaFoldDB" id="A0A917UH44"/>
<reference evidence="2" key="1">
    <citation type="journal article" date="2014" name="Int. J. Syst. Evol. Microbiol.">
        <title>Complete genome sequence of Corynebacterium casei LMG S-19264T (=DSM 44701T), isolated from a smear-ripened cheese.</title>
        <authorList>
            <consortium name="US DOE Joint Genome Institute (JGI-PGF)"/>
            <person name="Walter F."/>
            <person name="Albersmeier A."/>
            <person name="Kalinowski J."/>
            <person name="Ruckert C."/>
        </authorList>
    </citation>
    <scope>NUCLEOTIDE SEQUENCE</scope>
    <source>
        <strain evidence="2">JCM 19831</strain>
    </source>
</reference>
<dbReference type="InterPro" id="IPR054343">
    <property type="entry name" value="TY-Chap_M"/>
</dbReference>
<protein>
    <recommendedName>
        <fullName evidence="1">TY-Chap central domain-containing protein</fullName>
    </recommendedName>
</protein>
<gene>
    <name evidence="2" type="ORF">GCM10007977_108430</name>
</gene>
<evidence type="ECO:0000313" key="3">
    <source>
        <dbReference type="Proteomes" id="UP000642070"/>
    </source>
</evidence>
<dbReference type="EMBL" id="BMPI01000121">
    <property type="protein sequence ID" value="GGM88741.1"/>
    <property type="molecule type" value="Genomic_DNA"/>
</dbReference>
<organism evidence="2 3">
    <name type="scientific">Dactylosporangium sucinum</name>
    <dbReference type="NCBI Taxonomy" id="1424081"/>
    <lineage>
        <taxon>Bacteria</taxon>
        <taxon>Bacillati</taxon>
        <taxon>Actinomycetota</taxon>
        <taxon>Actinomycetes</taxon>
        <taxon>Micromonosporales</taxon>
        <taxon>Micromonosporaceae</taxon>
        <taxon>Dactylosporangium</taxon>
    </lineage>
</organism>
<reference evidence="2" key="2">
    <citation type="submission" date="2020-09" db="EMBL/GenBank/DDBJ databases">
        <authorList>
            <person name="Sun Q."/>
            <person name="Ohkuma M."/>
        </authorList>
    </citation>
    <scope>NUCLEOTIDE SEQUENCE</scope>
    <source>
        <strain evidence="2">JCM 19831</strain>
    </source>
</reference>
<evidence type="ECO:0000259" key="1">
    <source>
        <dbReference type="Pfam" id="PF22551"/>
    </source>
</evidence>
<dbReference type="RefSeq" id="WP_190257969.1">
    <property type="nucleotide sequence ID" value="NZ_BMPI01000121.1"/>
</dbReference>
<dbReference type="Proteomes" id="UP000642070">
    <property type="component" value="Unassembled WGS sequence"/>
</dbReference>
<name>A0A917UH44_9ACTN</name>
<accession>A0A917UH44</accession>
<dbReference type="Gene3D" id="3.30.1460.10">
    <property type="match status" value="1"/>
</dbReference>
<proteinExistence type="predicted"/>
<dbReference type="SUPFAM" id="SSF69635">
    <property type="entry name" value="Type III secretory system chaperone-like"/>
    <property type="match status" value="1"/>
</dbReference>
<keyword evidence="3" id="KW-1185">Reference proteome</keyword>